<accession>A0A0A9AR18</accession>
<dbReference type="EMBL" id="GBRH01243721">
    <property type="protein sequence ID" value="JAD54174.1"/>
    <property type="molecule type" value="Transcribed_RNA"/>
</dbReference>
<organism evidence="1">
    <name type="scientific">Arundo donax</name>
    <name type="common">Giant reed</name>
    <name type="synonym">Donax arundinaceus</name>
    <dbReference type="NCBI Taxonomy" id="35708"/>
    <lineage>
        <taxon>Eukaryota</taxon>
        <taxon>Viridiplantae</taxon>
        <taxon>Streptophyta</taxon>
        <taxon>Embryophyta</taxon>
        <taxon>Tracheophyta</taxon>
        <taxon>Spermatophyta</taxon>
        <taxon>Magnoliopsida</taxon>
        <taxon>Liliopsida</taxon>
        <taxon>Poales</taxon>
        <taxon>Poaceae</taxon>
        <taxon>PACMAD clade</taxon>
        <taxon>Arundinoideae</taxon>
        <taxon>Arundineae</taxon>
        <taxon>Arundo</taxon>
    </lineage>
</organism>
<proteinExistence type="predicted"/>
<evidence type="ECO:0000313" key="1">
    <source>
        <dbReference type="EMBL" id="JAD54174.1"/>
    </source>
</evidence>
<reference evidence="1" key="2">
    <citation type="journal article" date="2015" name="Data Brief">
        <title>Shoot transcriptome of the giant reed, Arundo donax.</title>
        <authorList>
            <person name="Barrero R.A."/>
            <person name="Guerrero F.D."/>
            <person name="Moolhuijzen P."/>
            <person name="Goolsby J.A."/>
            <person name="Tidwell J."/>
            <person name="Bellgard S.E."/>
            <person name="Bellgard M.I."/>
        </authorList>
    </citation>
    <scope>NUCLEOTIDE SEQUENCE</scope>
    <source>
        <tissue evidence="1">Shoot tissue taken approximately 20 cm above the soil surface</tissue>
    </source>
</reference>
<reference evidence="1" key="1">
    <citation type="submission" date="2014-09" db="EMBL/GenBank/DDBJ databases">
        <authorList>
            <person name="Magalhaes I.L.F."/>
            <person name="Oliveira U."/>
            <person name="Santos F.R."/>
            <person name="Vidigal T.H.D.A."/>
            <person name="Brescovit A.D."/>
            <person name="Santos A.J."/>
        </authorList>
    </citation>
    <scope>NUCLEOTIDE SEQUENCE</scope>
    <source>
        <tissue evidence="1">Shoot tissue taken approximately 20 cm above the soil surface</tissue>
    </source>
</reference>
<protein>
    <submittedName>
        <fullName evidence="1">Uncharacterized protein</fullName>
    </submittedName>
</protein>
<name>A0A0A9AR18_ARUDO</name>
<sequence>MSLPAVVEKL</sequence>